<dbReference type="AlphaFoldDB" id="A0A645HSV3"/>
<accession>A0A645HSV3</accession>
<name>A0A645HSV3_9ZZZZ</name>
<evidence type="ECO:0000313" key="1">
    <source>
        <dbReference type="EMBL" id="MPN41930.1"/>
    </source>
</evidence>
<organism evidence="1">
    <name type="scientific">bioreactor metagenome</name>
    <dbReference type="NCBI Taxonomy" id="1076179"/>
    <lineage>
        <taxon>unclassified sequences</taxon>
        <taxon>metagenomes</taxon>
        <taxon>ecological metagenomes</taxon>
    </lineage>
</organism>
<sequence length="39" mass="4338">MREYDRVAACGAGCADRQAGAFYTVTDRELRRGHVAHNL</sequence>
<protein>
    <submittedName>
        <fullName evidence="1">Uncharacterized protein</fullName>
    </submittedName>
</protein>
<dbReference type="EMBL" id="VSSQ01099289">
    <property type="protein sequence ID" value="MPN41930.1"/>
    <property type="molecule type" value="Genomic_DNA"/>
</dbReference>
<comment type="caution">
    <text evidence="1">The sequence shown here is derived from an EMBL/GenBank/DDBJ whole genome shotgun (WGS) entry which is preliminary data.</text>
</comment>
<proteinExistence type="predicted"/>
<gene>
    <name evidence="1" type="ORF">SDC9_189485</name>
</gene>
<reference evidence="1" key="1">
    <citation type="submission" date="2019-08" db="EMBL/GenBank/DDBJ databases">
        <authorList>
            <person name="Kucharzyk K."/>
            <person name="Murdoch R.W."/>
            <person name="Higgins S."/>
            <person name="Loffler F."/>
        </authorList>
    </citation>
    <scope>NUCLEOTIDE SEQUENCE</scope>
</reference>